<evidence type="ECO:0000256" key="1">
    <source>
        <dbReference type="SAM" id="MobiDB-lite"/>
    </source>
</evidence>
<dbReference type="EMBL" id="LYUD01000097">
    <property type="protein sequence ID" value="OAZ73300.1"/>
    <property type="molecule type" value="Genomic_DNA"/>
</dbReference>
<sequence>MHTEASHHHHDTLKAPSKASTAPKPHRKKRADAGKPQGPKKPHTPSKTIALDNGTTKVSLQGRHGTGKHLLVSSQDLPDLLSFSDNGTRLHVVNNGTGRPYVRINGPKAQAWKHSSNPRDLLTVARFLVGETHGGRRITFKDHNPFNCTRDNLEVLVPAIEQTFTIDWEKAEAARHAKAAQAQKAL</sequence>
<dbReference type="PATRIC" id="fig|438.15.peg.1037"/>
<organism evidence="2 3">
    <name type="scientific">Acetobacter pasteurianus</name>
    <name type="common">Acetobacter turbidans</name>
    <dbReference type="NCBI Taxonomy" id="438"/>
    <lineage>
        <taxon>Bacteria</taxon>
        <taxon>Pseudomonadati</taxon>
        <taxon>Pseudomonadota</taxon>
        <taxon>Alphaproteobacteria</taxon>
        <taxon>Acetobacterales</taxon>
        <taxon>Acetobacteraceae</taxon>
        <taxon>Acetobacter</taxon>
    </lineage>
</organism>
<comment type="caution">
    <text evidence="2">The sequence shown here is derived from an EMBL/GenBank/DDBJ whole genome shotgun (WGS) entry which is preliminary data.</text>
</comment>
<dbReference type="OrthoDB" id="7226088at2"/>
<dbReference type="RefSeq" id="WP_064776044.1">
    <property type="nucleotide sequence ID" value="NZ_LYUD01000097.1"/>
</dbReference>
<name>A0A1A0DE72_ACEPA</name>
<evidence type="ECO:0000313" key="3">
    <source>
        <dbReference type="Proteomes" id="UP000093796"/>
    </source>
</evidence>
<proteinExistence type="predicted"/>
<evidence type="ECO:0000313" key="2">
    <source>
        <dbReference type="EMBL" id="OAZ73300.1"/>
    </source>
</evidence>
<accession>A0A1A0DE72</accession>
<gene>
    <name evidence="2" type="ORF">SRCM100623_00894</name>
</gene>
<feature type="region of interest" description="Disordered" evidence="1">
    <location>
        <begin position="1"/>
        <end position="53"/>
    </location>
</feature>
<dbReference type="AlphaFoldDB" id="A0A1A0DE72"/>
<reference evidence="2 3" key="1">
    <citation type="submission" date="2016-05" db="EMBL/GenBank/DDBJ databases">
        <title>Genome sequencing of Acetobacter pasteurianus strain SRCM100623.</title>
        <authorList>
            <person name="Song Y.R."/>
        </authorList>
    </citation>
    <scope>NUCLEOTIDE SEQUENCE [LARGE SCALE GENOMIC DNA]</scope>
    <source>
        <strain evidence="2 3">SRCM100623</strain>
    </source>
</reference>
<dbReference type="Proteomes" id="UP000093796">
    <property type="component" value="Unassembled WGS sequence"/>
</dbReference>
<protein>
    <submittedName>
        <fullName evidence="2">Uncharacterized protein</fullName>
    </submittedName>
</protein>